<evidence type="ECO:0000313" key="1">
    <source>
        <dbReference type="EMBL" id="NNT71730.1"/>
    </source>
</evidence>
<dbReference type="EMBL" id="JABEVX010000002">
    <property type="protein sequence ID" value="NNT71730.1"/>
    <property type="molecule type" value="Genomic_DNA"/>
</dbReference>
<organism evidence="1 2">
    <name type="scientific">Flavobacterium rivulicola</name>
    <dbReference type="NCBI Taxonomy" id="2732161"/>
    <lineage>
        <taxon>Bacteria</taxon>
        <taxon>Pseudomonadati</taxon>
        <taxon>Bacteroidota</taxon>
        <taxon>Flavobacteriia</taxon>
        <taxon>Flavobacteriales</taxon>
        <taxon>Flavobacteriaceae</taxon>
        <taxon>Flavobacterium</taxon>
    </lineage>
</organism>
<accession>A0A7Y3VYI4</accession>
<evidence type="ECO:0000313" key="2">
    <source>
        <dbReference type="Proteomes" id="UP000536509"/>
    </source>
</evidence>
<gene>
    <name evidence="1" type="ORF">HKT18_05810</name>
</gene>
<keyword evidence="2" id="KW-1185">Reference proteome</keyword>
<dbReference type="RefSeq" id="WP_171221909.1">
    <property type="nucleotide sequence ID" value="NZ_CP121446.1"/>
</dbReference>
<protein>
    <recommendedName>
        <fullName evidence="3">Ubiquinone biosynthesis protein COQ4</fullName>
    </recommendedName>
</protein>
<proteinExistence type="predicted"/>
<sequence length="151" mass="18209">MRDLIIEKMYEWSKKPYQKFFKKNDPWNVTPKELIQYPQESLGFHMGCFLLKYNFEMQPKLEDHDVIHVLTNTGVSVIEEIGMQYYLLGNGKKSAYLYMVIFMGTLFYPNRFNTFLNYYKRGQNAHHFHDLPFEKMLFIPIQNIQNSFNIK</sequence>
<dbReference type="Proteomes" id="UP000536509">
    <property type="component" value="Unassembled WGS sequence"/>
</dbReference>
<evidence type="ECO:0008006" key="3">
    <source>
        <dbReference type="Google" id="ProtNLM"/>
    </source>
</evidence>
<comment type="caution">
    <text evidence="1">The sequence shown here is derived from an EMBL/GenBank/DDBJ whole genome shotgun (WGS) entry which is preliminary data.</text>
</comment>
<reference evidence="1 2" key="1">
    <citation type="submission" date="2020-05" db="EMBL/GenBank/DDBJ databases">
        <title>Draft genome of Flavobacterium sp. IMCC34852.</title>
        <authorList>
            <person name="Song J."/>
            <person name="Cho J.-C."/>
        </authorList>
    </citation>
    <scope>NUCLEOTIDE SEQUENCE [LARGE SCALE GENOMIC DNA]</scope>
    <source>
        <strain evidence="1 2">IMCC34852</strain>
    </source>
</reference>
<dbReference type="AlphaFoldDB" id="A0A7Y3VYI4"/>
<name>A0A7Y3VYI4_9FLAO</name>